<evidence type="ECO:0000313" key="8">
    <source>
        <dbReference type="EMBL" id="NDV30751.1"/>
    </source>
</evidence>
<dbReference type="Gene3D" id="3.80.10.10">
    <property type="entry name" value="Ribonuclease Inhibitor"/>
    <property type="match status" value="1"/>
</dbReference>
<dbReference type="InterPro" id="IPR001611">
    <property type="entry name" value="Leu-rich_rpt"/>
</dbReference>
<keyword evidence="4" id="KW-0479">Metal-binding</keyword>
<dbReference type="EMBL" id="GIBP01001782">
    <property type="protein sequence ID" value="NDV30751.1"/>
    <property type="molecule type" value="Transcribed_RNA"/>
</dbReference>
<evidence type="ECO:0000256" key="2">
    <source>
        <dbReference type="ARBA" id="ARBA00022614"/>
    </source>
</evidence>
<accession>A0A6B2L1G2</accession>
<dbReference type="GO" id="GO:0005829">
    <property type="term" value="C:cytosol"/>
    <property type="evidence" value="ECO:0007669"/>
    <property type="project" value="TreeGrafter"/>
</dbReference>
<dbReference type="InterPro" id="IPR013083">
    <property type="entry name" value="Znf_RING/FYVE/PHD"/>
</dbReference>
<evidence type="ECO:0000256" key="6">
    <source>
        <dbReference type="SAM" id="MobiDB-lite"/>
    </source>
</evidence>
<feature type="region of interest" description="Disordered" evidence="6">
    <location>
        <begin position="465"/>
        <end position="486"/>
    </location>
</feature>
<dbReference type="Pfam" id="PF13516">
    <property type="entry name" value="LRR_6"/>
    <property type="match status" value="2"/>
</dbReference>
<dbReference type="SUPFAM" id="SSF57850">
    <property type="entry name" value="RING/U-box"/>
    <property type="match status" value="1"/>
</dbReference>
<dbReference type="GO" id="GO:0006913">
    <property type="term" value="P:nucleocytoplasmic transport"/>
    <property type="evidence" value="ECO:0007669"/>
    <property type="project" value="TreeGrafter"/>
</dbReference>
<sequence length="541" mass="61324">MQVVQGKGSETGGEGVSLFDVPLKKIVEAITLLEKKNNQEITSFGIDCASEKLDSKILEMITSLCLKQKNLKKLFLRGNRIDAVGASIISEYLRNEKCVVEELDLRCNELGENGAVALFTAMHVNRSLEKLLLCKNEVNNIAAHFFASSLKNLKCPLQMCDLSENCIGPEGLLSIVGTFKDNFSLKTLLLDGNVDESTNDTSLSLVYATAAEGLTTNLSLRKLSLPKPHIFLQNNFKYWEKAIEQYLSRNSLLQLRYHIAQNTPPPIPHLYDERSNLKTNKAIKTLQKLKDTIEKSESIFLAELIQLQNFIRTIDIAQLHERYEHDAEALLKRERALLGQEITKIHMTLEWKEKKIEKLEKDIGATRIETIGLYGVIREVEKQNAQLKERVKKLEKSLKKMLKENHNPSDADQNVSDLLNYIESQREVVENLMEEKEKIVSQAEMQFIEIQKKNNQLEQLMTTPTPNKAQSEKHVPPATHPKATPHKDTQDHHLCVVCQDAVKVVAFIPCGHRCACEKCAGPLIFCPICRIPSHSKARIWD</sequence>
<reference evidence="8" key="1">
    <citation type="journal article" date="2020" name="J. Eukaryot. Microbiol.">
        <title>De novo Sequencing, Assembly and Annotation of the Transcriptome for the Free-Living Testate Amoeba Arcella intermedia.</title>
        <authorList>
            <person name="Ribeiro G.M."/>
            <person name="Porfirio-Sousa A.L."/>
            <person name="Maurer-Alcala X.X."/>
            <person name="Katz L.A."/>
            <person name="Lahr D.J.G."/>
        </authorList>
    </citation>
    <scope>NUCLEOTIDE SEQUENCE</scope>
</reference>
<dbReference type="InterPro" id="IPR027038">
    <property type="entry name" value="RanGap"/>
</dbReference>
<dbReference type="SUPFAM" id="SSF52047">
    <property type="entry name" value="RNI-like"/>
    <property type="match status" value="1"/>
</dbReference>
<dbReference type="AlphaFoldDB" id="A0A6B2L1G2"/>
<keyword evidence="1" id="KW-0343">GTPase activation</keyword>
<protein>
    <recommendedName>
        <fullName evidence="7">RING-type domain-containing protein</fullName>
    </recommendedName>
</protein>
<dbReference type="PROSITE" id="PS50089">
    <property type="entry name" value="ZF_RING_2"/>
    <property type="match status" value="1"/>
</dbReference>
<keyword evidence="4" id="KW-0863">Zinc-finger</keyword>
<evidence type="ECO:0000256" key="3">
    <source>
        <dbReference type="ARBA" id="ARBA00022737"/>
    </source>
</evidence>
<dbReference type="InterPro" id="IPR032675">
    <property type="entry name" value="LRR_dom_sf"/>
</dbReference>
<dbReference type="GO" id="GO:0005096">
    <property type="term" value="F:GTPase activator activity"/>
    <property type="evidence" value="ECO:0007669"/>
    <property type="project" value="UniProtKB-KW"/>
</dbReference>
<evidence type="ECO:0000256" key="5">
    <source>
        <dbReference type="SAM" id="Coils"/>
    </source>
</evidence>
<evidence type="ECO:0000256" key="1">
    <source>
        <dbReference type="ARBA" id="ARBA00022468"/>
    </source>
</evidence>
<dbReference type="SMART" id="SM00368">
    <property type="entry name" value="LRR_RI"/>
    <property type="match status" value="4"/>
</dbReference>
<evidence type="ECO:0000259" key="7">
    <source>
        <dbReference type="PROSITE" id="PS50089"/>
    </source>
</evidence>
<dbReference type="InterPro" id="IPR001841">
    <property type="entry name" value="Znf_RING"/>
</dbReference>
<name>A0A6B2L1G2_9EUKA</name>
<feature type="domain" description="RING-type" evidence="7">
    <location>
        <begin position="495"/>
        <end position="530"/>
    </location>
</feature>
<keyword evidence="2" id="KW-0433">Leucine-rich repeat</keyword>
<dbReference type="Gene3D" id="3.30.40.10">
    <property type="entry name" value="Zinc/RING finger domain, C3HC4 (zinc finger)"/>
    <property type="match status" value="1"/>
</dbReference>
<keyword evidence="3" id="KW-0677">Repeat</keyword>
<evidence type="ECO:0000256" key="4">
    <source>
        <dbReference type="PROSITE-ProRule" id="PRU00175"/>
    </source>
</evidence>
<keyword evidence="5" id="KW-0175">Coiled coil</keyword>
<dbReference type="GO" id="GO:0005634">
    <property type="term" value="C:nucleus"/>
    <property type="evidence" value="ECO:0007669"/>
    <property type="project" value="TreeGrafter"/>
</dbReference>
<feature type="coiled-coil region" evidence="5">
    <location>
        <begin position="349"/>
        <end position="460"/>
    </location>
</feature>
<proteinExistence type="predicted"/>
<organism evidence="8">
    <name type="scientific">Arcella intermedia</name>
    <dbReference type="NCBI Taxonomy" id="1963864"/>
    <lineage>
        <taxon>Eukaryota</taxon>
        <taxon>Amoebozoa</taxon>
        <taxon>Tubulinea</taxon>
        <taxon>Elardia</taxon>
        <taxon>Arcellinida</taxon>
        <taxon>Sphaerothecina</taxon>
        <taxon>Arcellidae</taxon>
        <taxon>Arcella</taxon>
    </lineage>
</organism>
<dbReference type="PANTHER" id="PTHR24113:SF12">
    <property type="entry name" value="RAN GTPASE-ACTIVATING PROTEIN 1"/>
    <property type="match status" value="1"/>
</dbReference>
<dbReference type="Pfam" id="PF13920">
    <property type="entry name" value="zf-C3HC4_3"/>
    <property type="match status" value="1"/>
</dbReference>
<keyword evidence="4" id="KW-0862">Zinc</keyword>
<dbReference type="GO" id="GO:0031267">
    <property type="term" value="F:small GTPase binding"/>
    <property type="evidence" value="ECO:0007669"/>
    <property type="project" value="TreeGrafter"/>
</dbReference>
<dbReference type="GO" id="GO:0048471">
    <property type="term" value="C:perinuclear region of cytoplasm"/>
    <property type="evidence" value="ECO:0007669"/>
    <property type="project" value="TreeGrafter"/>
</dbReference>
<dbReference type="GO" id="GO:0008270">
    <property type="term" value="F:zinc ion binding"/>
    <property type="evidence" value="ECO:0007669"/>
    <property type="project" value="UniProtKB-KW"/>
</dbReference>
<dbReference type="PANTHER" id="PTHR24113">
    <property type="entry name" value="RAN GTPASE-ACTIVATING PROTEIN 1"/>
    <property type="match status" value="1"/>
</dbReference>